<dbReference type="AlphaFoldDB" id="A0A1B9B7A7"/>
<feature type="signal peptide" evidence="5">
    <location>
        <begin position="1"/>
        <end position="25"/>
    </location>
</feature>
<dbReference type="Proteomes" id="UP000092578">
    <property type="component" value="Unassembled WGS sequence"/>
</dbReference>
<keyword evidence="2 5" id="KW-0732">Signal</keyword>
<accession>A0A1B9B7A7</accession>
<proteinExistence type="inferred from homology"/>
<dbReference type="PANTHER" id="PTHR42953:SF8">
    <property type="entry name" value="ZINT DOMAIN-CONTAINING PROTEIN"/>
    <property type="match status" value="1"/>
</dbReference>
<dbReference type="GO" id="GO:0007155">
    <property type="term" value="P:cell adhesion"/>
    <property type="evidence" value="ECO:0007669"/>
    <property type="project" value="InterPro"/>
</dbReference>
<dbReference type="InterPro" id="IPR006127">
    <property type="entry name" value="ZnuA-like"/>
</dbReference>
<keyword evidence="1 3" id="KW-0813">Transport</keyword>
<dbReference type="InterPro" id="IPR050492">
    <property type="entry name" value="Bact_metal-bind_prot9"/>
</dbReference>
<keyword evidence="7" id="KW-1185">Reference proteome</keyword>
<evidence type="ECO:0000313" key="6">
    <source>
        <dbReference type="EMBL" id="OCA91939.1"/>
    </source>
</evidence>
<feature type="chain" id="PRO_5008622513" evidence="5">
    <location>
        <begin position="26"/>
        <end position="322"/>
    </location>
</feature>
<dbReference type="PRINTS" id="PR00690">
    <property type="entry name" value="ADHESNFAMILY"/>
</dbReference>
<gene>
    <name evidence="6" type="ORF">A8F95_18690</name>
</gene>
<sequence>MPRFLNVLFALTAIFLLSACGQEKANKQDHQTEKDGLKVYTTIYPLTFFTEEIGKEYVDVKSVLPAGVDEHTYEPTAKTIVDIADGDLFMYNGLGLEPFGEKIKKSLKDEHTQVIEVGKHVDLHRYKETGEEAGHDSHDEEHEGHSHGGTDPHIWIDPVLAMDMAKVVKEELSKLDPDHQEEFERNYEELKGKLMKLDGDFRKMANQAADKEFLVSHAAFGYWEKEYGLKQISVAGLSPTNEPSQKQLKNMIDIAKKHQIEYVIFEQNVTPKVAKVVQKELKAKTLHIHNLSVLTEKDEAKGENYFTLMERNIQTLKKAVKK</sequence>
<dbReference type="RefSeq" id="WP_065409588.1">
    <property type="nucleotide sequence ID" value="NZ_MAYT01000003.1"/>
</dbReference>
<dbReference type="InterPro" id="IPR006128">
    <property type="entry name" value="Lipoprotein_PsaA-like"/>
</dbReference>
<dbReference type="GO" id="GO:0030001">
    <property type="term" value="P:metal ion transport"/>
    <property type="evidence" value="ECO:0007669"/>
    <property type="project" value="InterPro"/>
</dbReference>
<feature type="region of interest" description="Disordered" evidence="4">
    <location>
        <begin position="131"/>
        <end position="152"/>
    </location>
</feature>
<name>A0A1B9B7A7_9BACI</name>
<dbReference type="EMBL" id="MAYT01000003">
    <property type="protein sequence ID" value="OCA91939.1"/>
    <property type="molecule type" value="Genomic_DNA"/>
</dbReference>
<evidence type="ECO:0000256" key="3">
    <source>
        <dbReference type="RuleBase" id="RU003512"/>
    </source>
</evidence>
<evidence type="ECO:0000256" key="1">
    <source>
        <dbReference type="ARBA" id="ARBA00022448"/>
    </source>
</evidence>
<evidence type="ECO:0000256" key="4">
    <source>
        <dbReference type="SAM" id="MobiDB-lite"/>
    </source>
</evidence>
<dbReference type="Gene3D" id="3.40.50.1980">
    <property type="entry name" value="Nitrogenase molybdenum iron protein domain"/>
    <property type="match status" value="2"/>
</dbReference>
<dbReference type="Pfam" id="PF01297">
    <property type="entry name" value="ZnuA"/>
    <property type="match status" value="1"/>
</dbReference>
<evidence type="ECO:0000313" key="7">
    <source>
        <dbReference type="Proteomes" id="UP000092578"/>
    </source>
</evidence>
<dbReference type="PROSITE" id="PS51257">
    <property type="entry name" value="PROKAR_LIPOPROTEIN"/>
    <property type="match status" value="1"/>
</dbReference>
<reference evidence="7" key="1">
    <citation type="submission" date="2016-05" db="EMBL/GenBank/DDBJ databases">
        <authorList>
            <person name="Liu B."/>
            <person name="Wang J."/>
            <person name="Zhu Y."/>
            <person name="Liu G."/>
            <person name="Chen Q."/>
            <person name="Chen Z."/>
            <person name="Lan J."/>
            <person name="Che J."/>
            <person name="Ge C."/>
            <person name="Shi H."/>
            <person name="Pan Z."/>
            <person name="Liu X."/>
        </authorList>
    </citation>
    <scope>NUCLEOTIDE SEQUENCE [LARGE SCALE GENOMIC DNA]</scope>
    <source>
        <strain evidence="7">FJAT-27215</strain>
    </source>
</reference>
<protein>
    <submittedName>
        <fullName evidence="6">Adhesin</fullName>
    </submittedName>
</protein>
<dbReference type="PRINTS" id="PR00691">
    <property type="entry name" value="ADHESINB"/>
</dbReference>
<dbReference type="PANTHER" id="PTHR42953">
    <property type="entry name" value="HIGH-AFFINITY ZINC UPTAKE SYSTEM PROTEIN ZNUA-RELATED"/>
    <property type="match status" value="1"/>
</dbReference>
<evidence type="ECO:0000256" key="5">
    <source>
        <dbReference type="SAM" id="SignalP"/>
    </source>
</evidence>
<dbReference type="GO" id="GO:0046872">
    <property type="term" value="F:metal ion binding"/>
    <property type="evidence" value="ECO:0007669"/>
    <property type="project" value="InterPro"/>
</dbReference>
<feature type="compositionally biased region" description="Basic and acidic residues" evidence="4">
    <location>
        <begin position="131"/>
        <end position="150"/>
    </location>
</feature>
<organism evidence="6 7">
    <name type="scientific">Pseudobacillus wudalianchiensis</name>
    <dbReference type="NCBI Taxonomy" id="1743143"/>
    <lineage>
        <taxon>Bacteria</taxon>
        <taxon>Bacillati</taxon>
        <taxon>Bacillota</taxon>
        <taxon>Bacilli</taxon>
        <taxon>Bacillales</taxon>
        <taxon>Bacillaceae</taxon>
        <taxon>Pseudobacillus</taxon>
    </lineage>
</organism>
<dbReference type="SUPFAM" id="SSF53807">
    <property type="entry name" value="Helical backbone' metal receptor"/>
    <property type="match status" value="1"/>
</dbReference>
<evidence type="ECO:0000256" key="2">
    <source>
        <dbReference type="ARBA" id="ARBA00022729"/>
    </source>
</evidence>
<comment type="caution">
    <text evidence="6">The sequence shown here is derived from an EMBL/GenBank/DDBJ whole genome shotgun (WGS) entry which is preliminary data.</text>
</comment>
<dbReference type="InterPro" id="IPR006129">
    <property type="entry name" value="AdhesinB"/>
</dbReference>
<comment type="similarity">
    <text evidence="3">Belongs to the bacterial solute-binding protein 9 family.</text>
</comment>